<dbReference type="GeneID" id="119739649"/>
<proteinExistence type="predicted"/>
<dbReference type="EnsemblMetazoa" id="XM_038214658.1">
    <property type="protein sequence ID" value="XP_038070586.1"/>
    <property type="gene ID" value="LOC119739649"/>
</dbReference>
<dbReference type="GO" id="GO:0032222">
    <property type="term" value="P:regulation of synaptic transmission, cholinergic"/>
    <property type="evidence" value="ECO:0007669"/>
    <property type="project" value="InterPro"/>
</dbReference>
<protein>
    <recommendedName>
        <fullName evidence="6">UPAR/Ly6 domain-containing protein</fullName>
    </recommendedName>
</protein>
<evidence type="ECO:0008006" key="6">
    <source>
        <dbReference type="Google" id="ProtNLM"/>
    </source>
</evidence>
<evidence type="ECO:0000256" key="3">
    <source>
        <dbReference type="SAM" id="SignalP"/>
    </source>
</evidence>
<dbReference type="AlphaFoldDB" id="A0A914B521"/>
<sequence length="134" mass="13731">MKLLQIALMCGLIGGIVGLQCFFCTDGLGDTSVACRDPFNTSTTDPTVIRQLCGVGAYSCSKSYLSSADMSFTVRGCVDSSLCPATDGCTSSEYQGNAATGCCCTTDFCNGAGSMSMNLLTTAAVGLAALFALY</sequence>
<evidence type="ECO:0000256" key="2">
    <source>
        <dbReference type="ARBA" id="ARBA00023180"/>
    </source>
</evidence>
<evidence type="ECO:0000313" key="4">
    <source>
        <dbReference type="EnsemblMetazoa" id="XP_038070586.1"/>
    </source>
</evidence>
<dbReference type="PANTHER" id="PTHR33562">
    <property type="entry name" value="ATILLA, ISOFORM B-RELATED-RELATED"/>
    <property type="match status" value="1"/>
</dbReference>
<evidence type="ECO:0000313" key="5">
    <source>
        <dbReference type="Proteomes" id="UP000887568"/>
    </source>
</evidence>
<dbReference type="SUPFAM" id="SSF57302">
    <property type="entry name" value="Snake toxin-like"/>
    <property type="match status" value="1"/>
</dbReference>
<evidence type="ECO:0000256" key="1">
    <source>
        <dbReference type="ARBA" id="ARBA00022729"/>
    </source>
</evidence>
<feature type="chain" id="PRO_5037801153" description="UPAR/Ly6 domain-containing protein" evidence="3">
    <location>
        <begin position="19"/>
        <end position="134"/>
    </location>
</feature>
<dbReference type="InterPro" id="IPR031424">
    <property type="entry name" value="QVR-like"/>
</dbReference>
<keyword evidence="2" id="KW-0325">Glycoprotein</keyword>
<dbReference type="GO" id="GO:0030431">
    <property type="term" value="P:sleep"/>
    <property type="evidence" value="ECO:0007669"/>
    <property type="project" value="InterPro"/>
</dbReference>
<organism evidence="4 5">
    <name type="scientific">Patiria miniata</name>
    <name type="common">Bat star</name>
    <name type="synonym">Asterina miniata</name>
    <dbReference type="NCBI Taxonomy" id="46514"/>
    <lineage>
        <taxon>Eukaryota</taxon>
        <taxon>Metazoa</taxon>
        <taxon>Echinodermata</taxon>
        <taxon>Eleutherozoa</taxon>
        <taxon>Asterozoa</taxon>
        <taxon>Asteroidea</taxon>
        <taxon>Valvatacea</taxon>
        <taxon>Valvatida</taxon>
        <taxon>Asterinidae</taxon>
        <taxon>Patiria</taxon>
    </lineage>
</organism>
<dbReference type="Pfam" id="PF17064">
    <property type="entry name" value="QVR"/>
    <property type="match status" value="1"/>
</dbReference>
<dbReference type="CDD" id="cd00117">
    <property type="entry name" value="TFP"/>
    <property type="match status" value="1"/>
</dbReference>
<dbReference type="Proteomes" id="UP000887568">
    <property type="component" value="Unplaced"/>
</dbReference>
<dbReference type="RefSeq" id="XP_038070586.1">
    <property type="nucleotide sequence ID" value="XM_038214658.1"/>
</dbReference>
<dbReference type="InterPro" id="IPR045860">
    <property type="entry name" value="Snake_toxin-like_sf"/>
</dbReference>
<dbReference type="InterPro" id="IPR050975">
    <property type="entry name" value="Sleep_regulator"/>
</dbReference>
<keyword evidence="5" id="KW-1185">Reference proteome</keyword>
<reference evidence="4" key="1">
    <citation type="submission" date="2022-11" db="UniProtKB">
        <authorList>
            <consortium name="EnsemblMetazoa"/>
        </authorList>
    </citation>
    <scope>IDENTIFICATION</scope>
</reference>
<keyword evidence="1 3" id="KW-0732">Signal</keyword>
<dbReference type="OMA" id="NIMGREC"/>
<accession>A0A914B521</accession>
<feature type="signal peptide" evidence="3">
    <location>
        <begin position="1"/>
        <end position="18"/>
    </location>
</feature>
<name>A0A914B521_PATMI</name>
<dbReference type="OrthoDB" id="10187153at2759"/>